<dbReference type="OrthoDB" id="190089at2759"/>
<dbReference type="PANTHER" id="PTHR11012">
    <property type="entry name" value="PROTEIN KINASE-LIKE DOMAIN-CONTAINING"/>
    <property type="match status" value="1"/>
</dbReference>
<evidence type="ECO:0000313" key="4">
    <source>
        <dbReference type="RefSeq" id="XP_026280661.1"/>
    </source>
</evidence>
<feature type="domain" description="CHK kinase-like" evidence="2">
    <location>
        <begin position="148"/>
        <end position="349"/>
    </location>
</feature>
<keyword evidence="3" id="KW-1185">Reference proteome</keyword>
<evidence type="ECO:0000313" key="3">
    <source>
        <dbReference type="Proteomes" id="UP000504606"/>
    </source>
</evidence>
<name>A0A6J1SQ59_FRAOC</name>
<dbReference type="RefSeq" id="XP_026280661.1">
    <property type="nucleotide sequence ID" value="XM_026424876.2"/>
</dbReference>
<dbReference type="SUPFAM" id="SSF56112">
    <property type="entry name" value="Protein kinase-like (PK-like)"/>
    <property type="match status" value="1"/>
</dbReference>
<dbReference type="Proteomes" id="UP000504606">
    <property type="component" value="Unplaced"/>
</dbReference>
<dbReference type="PANTHER" id="PTHR11012:SF30">
    <property type="entry name" value="PROTEIN KINASE-LIKE DOMAIN-CONTAINING"/>
    <property type="match status" value="1"/>
</dbReference>
<organism evidence="3 4">
    <name type="scientific">Frankliniella occidentalis</name>
    <name type="common">Western flower thrips</name>
    <name type="synonym">Euthrips occidentalis</name>
    <dbReference type="NCBI Taxonomy" id="133901"/>
    <lineage>
        <taxon>Eukaryota</taxon>
        <taxon>Metazoa</taxon>
        <taxon>Ecdysozoa</taxon>
        <taxon>Arthropoda</taxon>
        <taxon>Hexapoda</taxon>
        <taxon>Insecta</taxon>
        <taxon>Pterygota</taxon>
        <taxon>Neoptera</taxon>
        <taxon>Paraneoptera</taxon>
        <taxon>Thysanoptera</taxon>
        <taxon>Terebrantia</taxon>
        <taxon>Thripoidea</taxon>
        <taxon>Thripidae</taxon>
        <taxon>Frankliniella</taxon>
    </lineage>
</organism>
<dbReference type="SMART" id="SM00587">
    <property type="entry name" value="CHK"/>
    <property type="match status" value="1"/>
</dbReference>
<sequence length="454" mass="50661">MDSTGRRGRAGSPASPTPTMAASASECVEVVEVPPVVDKALRDVAARQGYKKPRFTVTSGSGARDGFLSTMYRALIHDEDPTGPADMSAMCKVSMSVMESIMSDVFATEGHIYSKVLPAMAAVAGPEATPRWPQVLDVAVDGPPPHCITLEDFGPLGFGQPVRTKGLDVDHCRLLAQQLAKFHAAGFVLKHLHPDKYQALAAPLENLFDSQEWKDTFYPFMSSTRQLPDLLVAKWPAGSKMYNFVKKATECVNENFSLMIEPASWENDGEGCCLAHGDCQINNVAFKYDKDTGRVVDCMLYDFQIMHESSPAVDLTRILLVCTDQEMREAHLDELLRGYLRDLHAHMRAGGVRDPERVFSWDLLQKHMRRTSVWPILMQPMFHSMLHGDDENVEQIREAMAKAGALEEQPELPEMQLQATPLLKQRFIDLIQDIADRGWMPTEGDLDKWVAREA</sequence>
<dbReference type="InterPro" id="IPR004119">
    <property type="entry name" value="EcKL"/>
</dbReference>
<proteinExistence type="predicted"/>
<dbReference type="InterPro" id="IPR015897">
    <property type="entry name" value="CHK_kinase-like"/>
</dbReference>
<accession>A0A6J1SQ59</accession>
<dbReference type="InterPro" id="IPR011009">
    <property type="entry name" value="Kinase-like_dom_sf"/>
</dbReference>
<feature type="region of interest" description="Disordered" evidence="1">
    <location>
        <begin position="1"/>
        <end position="22"/>
    </location>
</feature>
<dbReference type="Pfam" id="PF02958">
    <property type="entry name" value="EcKL"/>
    <property type="match status" value="1"/>
</dbReference>
<dbReference type="AlphaFoldDB" id="A0A6J1SQ59"/>
<evidence type="ECO:0000259" key="2">
    <source>
        <dbReference type="SMART" id="SM00587"/>
    </source>
</evidence>
<dbReference type="Gene3D" id="3.90.1200.10">
    <property type="match status" value="1"/>
</dbReference>
<dbReference type="GeneID" id="113208045"/>
<evidence type="ECO:0000256" key="1">
    <source>
        <dbReference type="SAM" id="MobiDB-lite"/>
    </source>
</evidence>
<protein>
    <submittedName>
        <fullName evidence="4">Uncharacterized protein LOC113208045</fullName>
    </submittedName>
</protein>
<dbReference type="KEGG" id="foc:113208045"/>
<gene>
    <name evidence="4" type="primary">LOC113208045</name>
</gene>
<feature type="compositionally biased region" description="Low complexity" evidence="1">
    <location>
        <begin position="12"/>
        <end position="22"/>
    </location>
</feature>
<reference evidence="4" key="1">
    <citation type="submission" date="2025-08" db="UniProtKB">
        <authorList>
            <consortium name="RefSeq"/>
        </authorList>
    </citation>
    <scope>IDENTIFICATION</scope>
    <source>
        <tissue evidence="4">Whole organism</tissue>
    </source>
</reference>